<reference evidence="1 2" key="1">
    <citation type="submission" date="2017-09" db="EMBL/GenBank/DDBJ databases">
        <authorList>
            <person name="Ehlers B."/>
            <person name="Leendertz F.H."/>
        </authorList>
    </citation>
    <scope>NUCLEOTIDE SEQUENCE [LARGE SCALE GENOMIC DNA]</scope>
    <source>
        <strain evidence="1 2">DSM 46844</strain>
    </source>
</reference>
<sequence length="54" mass="5933">MCIELVSEGDTPHTHTVGACLRSRRLEVCERNRNRWVVDVGGRLAAITVGSDVP</sequence>
<accession>A0A285EC89</accession>
<dbReference type="EMBL" id="OBDO01000004">
    <property type="protein sequence ID" value="SNX96607.1"/>
    <property type="molecule type" value="Genomic_DNA"/>
</dbReference>
<name>A0A285EC89_9ACTN</name>
<gene>
    <name evidence="1" type="ORF">SAMN06893097_104322</name>
</gene>
<evidence type="ECO:0000313" key="1">
    <source>
        <dbReference type="EMBL" id="SNX96607.1"/>
    </source>
</evidence>
<organism evidence="1 2">
    <name type="scientific">Geodermatophilus sabuli</name>
    <dbReference type="NCBI Taxonomy" id="1564158"/>
    <lineage>
        <taxon>Bacteria</taxon>
        <taxon>Bacillati</taxon>
        <taxon>Actinomycetota</taxon>
        <taxon>Actinomycetes</taxon>
        <taxon>Geodermatophilales</taxon>
        <taxon>Geodermatophilaceae</taxon>
        <taxon>Geodermatophilus</taxon>
    </lineage>
</organism>
<keyword evidence="2" id="KW-1185">Reference proteome</keyword>
<proteinExistence type="predicted"/>
<evidence type="ECO:0000313" key="2">
    <source>
        <dbReference type="Proteomes" id="UP000219514"/>
    </source>
</evidence>
<dbReference type="Proteomes" id="UP000219514">
    <property type="component" value="Unassembled WGS sequence"/>
</dbReference>
<protein>
    <submittedName>
        <fullName evidence="1">Uncharacterized protein</fullName>
    </submittedName>
</protein>
<dbReference type="AlphaFoldDB" id="A0A285EC89"/>